<keyword evidence="5 11" id="KW-0812">Transmembrane</keyword>
<gene>
    <name evidence="14" type="ORF">TCM_027070</name>
</gene>
<dbReference type="PRINTS" id="PR00019">
    <property type="entry name" value="LEURICHRPT"/>
</dbReference>
<sequence>MMESKWLRILLTVLLLEGWLCTDACWEHERIALVQLKPFFNYYYDLNNWVEVKGSDCCQWTRVECNTTTRRVIGLSLDFTRRRNDQYWYLNASLFLPFKELKSLSLEANGIAGFVENEGLHNLEVLDLSGNSLKNDILVHMGSLSSLKTLDLGSNKLKGTVHLQELNNLTNLKNLYLQYNSIESLQPLYQGNETQLKLTNLEVLDLSYNLFSNNTFAFLPELSSLKTLYMWSNQLQGSIDIAGLNNLINLKKLDLSWNKIESLQSFQDNGRQLKLTHLEELDLSDNLFNNSIFASLKGFSNLKSLRINNNKLKGSIDMKDLSAFTNLEELYMSGNELNELVTHKVIRQIYTCDFSYNKFNGTVPFWLLENNTKLEALFLMGNSFTGPLQFPPIPHPHVSSIDISNNKIQAQIPADICSTFPHLERLLLSMNTFKGNIPPCLGGMSHLSLLDLSTNQLSGGVPEELSMSSSLQILRLSNNNLTGKIVPTIFNSNLLLELYLDGNNFVGKIPDIDSLNVGFPYFLSVIDIRNNNLSGKLPRWIWNMSLISLALSNNHFEGSIPMELCNSDELRFLDLSQNNLSGSIPSCFNPPYIEHVHLSGNRLSGPLVGSLYSSSSLVTLDLTANNLTGNIPEWIDTFSALNVLLLKANHLDGRIPVQLCKLYYLSIIDLSQNKLSGPIPSCLGNLTFGSSFNKSSAYGGDYSFLEQDMRKYIGMEMSMDQSVPSHLYPSSYMEEWIEFTTKRRSYRYEGDILDYMSGIDLSCNKLTGRIPFQLGNLSEIHSLNFSHNKLIGIIPSSFSNLKQIESLDLSYNNLSGRIPVQLVELNFLEVFSVAHNHLSGKTPERKAQFGTFDESSYEGNPLLCGPPLHNNCSNTDLPPTVSTESDDEGEDNLLDMSAFCVSFLISFAAVLLGIFSSLCINPYWRKTWFSFIEDCTTTCRFSIVGNVFELYIFRRNAWV</sequence>
<feature type="chain" id="PRO_5001603409" evidence="12">
    <location>
        <begin position="25"/>
        <end position="959"/>
    </location>
</feature>
<keyword evidence="15" id="KW-1185">Reference proteome</keyword>
<dbReference type="InParanoid" id="A0A061GFA0"/>
<evidence type="ECO:0000256" key="9">
    <source>
        <dbReference type="ARBA" id="ARBA00023170"/>
    </source>
</evidence>
<evidence type="ECO:0000256" key="12">
    <source>
        <dbReference type="SAM" id="SignalP"/>
    </source>
</evidence>
<evidence type="ECO:0000313" key="15">
    <source>
        <dbReference type="Proteomes" id="UP000026915"/>
    </source>
</evidence>
<dbReference type="FunCoup" id="A0A061GFA0">
    <property type="interactions" value="1557"/>
</dbReference>
<evidence type="ECO:0000259" key="13">
    <source>
        <dbReference type="Pfam" id="PF08263"/>
    </source>
</evidence>
<dbReference type="InterPro" id="IPR003591">
    <property type="entry name" value="Leu-rich_rpt_typical-subtyp"/>
</dbReference>
<dbReference type="GO" id="GO:0005886">
    <property type="term" value="C:plasma membrane"/>
    <property type="evidence" value="ECO:0007669"/>
    <property type="project" value="UniProtKB-SubCell"/>
</dbReference>
<keyword evidence="7 11" id="KW-1133">Transmembrane helix</keyword>
<evidence type="ECO:0000256" key="11">
    <source>
        <dbReference type="SAM" id="Phobius"/>
    </source>
</evidence>
<name>A0A061GFA0_THECC</name>
<evidence type="ECO:0000256" key="7">
    <source>
        <dbReference type="ARBA" id="ARBA00022989"/>
    </source>
</evidence>
<dbReference type="Pfam" id="PF13855">
    <property type="entry name" value="LRR_8"/>
    <property type="match status" value="1"/>
</dbReference>
<dbReference type="Gene3D" id="3.80.10.10">
    <property type="entry name" value="Ribonuclease Inhibitor"/>
    <property type="match status" value="5"/>
</dbReference>
<dbReference type="InterPro" id="IPR001611">
    <property type="entry name" value="Leu-rich_rpt"/>
</dbReference>
<dbReference type="InterPro" id="IPR025875">
    <property type="entry name" value="Leu-rich_rpt_4"/>
</dbReference>
<evidence type="ECO:0000256" key="4">
    <source>
        <dbReference type="ARBA" id="ARBA00022614"/>
    </source>
</evidence>
<dbReference type="SMART" id="SM00369">
    <property type="entry name" value="LRR_TYP"/>
    <property type="match status" value="12"/>
</dbReference>
<keyword evidence="6" id="KW-0677">Repeat</keyword>
<keyword evidence="8 11" id="KW-0472">Membrane</keyword>
<keyword evidence="4" id="KW-0433">Leucine-rich repeat</keyword>
<dbReference type="HOGENOM" id="CLU_000288_18_3_1"/>
<keyword evidence="12" id="KW-0732">Signal</keyword>
<keyword evidence="9 14" id="KW-0675">Receptor</keyword>
<evidence type="ECO:0000256" key="5">
    <source>
        <dbReference type="ARBA" id="ARBA00022692"/>
    </source>
</evidence>
<dbReference type="Pfam" id="PF08263">
    <property type="entry name" value="LRRNT_2"/>
    <property type="match status" value="1"/>
</dbReference>
<evidence type="ECO:0000256" key="6">
    <source>
        <dbReference type="ARBA" id="ARBA00022737"/>
    </source>
</evidence>
<evidence type="ECO:0000256" key="2">
    <source>
        <dbReference type="ARBA" id="ARBA00009592"/>
    </source>
</evidence>
<evidence type="ECO:0000256" key="10">
    <source>
        <dbReference type="ARBA" id="ARBA00023180"/>
    </source>
</evidence>
<dbReference type="OMA" id="DICHNIR"/>
<comment type="similarity">
    <text evidence="2">Belongs to the RLP family.</text>
</comment>
<dbReference type="Pfam" id="PF00560">
    <property type="entry name" value="LRR_1"/>
    <property type="match status" value="7"/>
</dbReference>
<dbReference type="PANTHER" id="PTHR48062:SF37">
    <property type="entry name" value="LRR RECEPTOR-LIKE SERINE_THREONINE-PROTEIN KINASE FLS2"/>
    <property type="match status" value="1"/>
</dbReference>
<keyword evidence="3" id="KW-1003">Cell membrane</keyword>
<dbReference type="SMART" id="SM00365">
    <property type="entry name" value="LRR_SD22"/>
    <property type="match status" value="10"/>
</dbReference>
<dbReference type="InterPro" id="IPR051502">
    <property type="entry name" value="RLP_Defense_Trigger"/>
</dbReference>
<feature type="domain" description="Leucine-rich repeat-containing N-terminal plant-type" evidence="13">
    <location>
        <begin position="28"/>
        <end position="66"/>
    </location>
</feature>
<evidence type="ECO:0000256" key="1">
    <source>
        <dbReference type="ARBA" id="ARBA00004251"/>
    </source>
</evidence>
<dbReference type="AlphaFoldDB" id="A0A061GFA0"/>
<feature type="transmembrane region" description="Helical" evidence="11">
    <location>
        <begin position="896"/>
        <end position="920"/>
    </location>
</feature>
<dbReference type="InterPro" id="IPR032675">
    <property type="entry name" value="LRR_dom_sf"/>
</dbReference>
<evidence type="ECO:0000256" key="8">
    <source>
        <dbReference type="ARBA" id="ARBA00023136"/>
    </source>
</evidence>
<dbReference type="FunFam" id="3.80.10.10:FF:000213">
    <property type="entry name" value="Tyrosine-sulfated glycopeptide receptor 1"/>
    <property type="match status" value="1"/>
</dbReference>
<protein>
    <submittedName>
        <fullName evidence="14">Receptor like protein 15, putative</fullName>
    </submittedName>
</protein>
<dbReference type="PROSITE" id="PS51450">
    <property type="entry name" value="LRR"/>
    <property type="match status" value="3"/>
</dbReference>
<dbReference type="EMBL" id="CM001884">
    <property type="protein sequence ID" value="EOY25684.1"/>
    <property type="molecule type" value="Genomic_DNA"/>
</dbReference>
<keyword evidence="10" id="KW-0325">Glycoprotein</keyword>
<dbReference type="SUPFAM" id="SSF52047">
    <property type="entry name" value="RNI-like"/>
    <property type="match status" value="1"/>
</dbReference>
<accession>A0A061GFA0</accession>
<organism evidence="14 15">
    <name type="scientific">Theobroma cacao</name>
    <name type="common">Cacao</name>
    <name type="synonym">Cocoa</name>
    <dbReference type="NCBI Taxonomy" id="3641"/>
    <lineage>
        <taxon>Eukaryota</taxon>
        <taxon>Viridiplantae</taxon>
        <taxon>Streptophyta</taxon>
        <taxon>Embryophyta</taxon>
        <taxon>Tracheophyta</taxon>
        <taxon>Spermatophyta</taxon>
        <taxon>Magnoliopsida</taxon>
        <taxon>eudicotyledons</taxon>
        <taxon>Gunneridae</taxon>
        <taxon>Pentapetalae</taxon>
        <taxon>rosids</taxon>
        <taxon>malvids</taxon>
        <taxon>Malvales</taxon>
        <taxon>Malvaceae</taxon>
        <taxon>Byttnerioideae</taxon>
        <taxon>Theobroma</taxon>
    </lineage>
</organism>
<dbReference type="FunFam" id="3.80.10.10:FF:000095">
    <property type="entry name" value="LRR receptor-like serine/threonine-protein kinase GSO1"/>
    <property type="match status" value="2"/>
</dbReference>
<dbReference type="PANTHER" id="PTHR48062">
    <property type="entry name" value="RECEPTOR-LIKE PROTEIN 14"/>
    <property type="match status" value="1"/>
</dbReference>
<evidence type="ECO:0000313" key="14">
    <source>
        <dbReference type="EMBL" id="EOY25684.1"/>
    </source>
</evidence>
<dbReference type="SUPFAM" id="SSF52058">
    <property type="entry name" value="L domain-like"/>
    <property type="match status" value="2"/>
</dbReference>
<proteinExistence type="inferred from homology"/>
<feature type="signal peptide" evidence="12">
    <location>
        <begin position="1"/>
        <end position="24"/>
    </location>
</feature>
<dbReference type="Gramene" id="EOY25684">
    <property type="protein sequence ID" value="EOY25684"/>
    <property type="gene ID" value="TCM_027070"/>
</dbReference>
<dbReference type="InterPro" id="IPR013210">
    <property type="entry name" value="LRR_N_plant-typ"/>
</dbReference>
<reference evidence="14 15" key="1">
    <citation type="journal article" date="2013" name="Genome Biol.">
        <title>The genome sequence of the most widely cultivated cacao type and its use to identify candidate genes regulating pod color.</title>
        <authorList>
            <person name="Motamayor J.C."/>
            <person name="Mockaitis K."/>
            <person name="Schmutz J."/>
            <person name="Haiminen N."/>
            <person name="Iii D.L."/>
            <person name="Cornejo O."/>
            <person name="Findley S.D."/>
            <person name="Zheng P."/>
            <person name="Utro F."/>
            <person name="Royaert S."/>
            <person name="Saski C."/>
            <person name="Jenkins J."/>
            <person name="Podicheti R."/>
            <person name="Zhao M."/>
            <person name="Scheffler B.E."/>
            <person name="Stack J.C."/>
            <person name="Feltus F.A."/>
            <person name="Mustiga G.M."/>
            <person name="Amores F."/>
            <person name="Phillips W."/>
            <person name="Marelli J.P."/>
            <person name="May G.D."/>
            <person name="Shapiro H."/>
            <person name="Ma J."/>
            <person name="Bustamante C.D."/>
            <person name="Schnell R.J."/>
            <person name="Main D."/>
            <person name="Gilbert D."/>
            <person name="Parida L."/>
            <person name="Kuhn D.N."/>
        </authorList>
    </citation>
    <scope>NUCLEOTIDE SEQUENCE [LARGE SCALE GENOMIC DNA]</scope>
    <source>
        <strain evidence="15">cv. Matina 1-6</strain>
    </source>
</reference>
<comment type="subcellular location">
    <subcellularLocation>
        <location evidence="1">Cell membrane</location>
        <topology evidence="1">Single-pass type I membrane protein</topology>
    </subcellularLocation>
</comment>
<dbReference type="Pfam" id="PF12799">
    <property type="entry name" value="LRR_4"/>
    <property type="match status" value="1"/>
</dbReference>
<dbReference type="eggNOG" id="KOG0619">
    <property type="taxonomic scope" value="Eukaryota"/>
</dbReference>
<evidence type="ECO:0000256" key="3">
    <source>
        <dbReference type="ARBA" id="ARBA00022475"/>
    </source>
</evidence>
<dbReference type="Proteomes" id="UP000026915">
    <property type="component" value="Chromosome 6"/>
</dbReference>